<sequence>MYTLSFFVLGIKIALRISGLLKLKWVNVLKNKKRFKDICIIEGETNKERRIKLNKTSKNDLKELLDYSMDHYIFKSREGNMLFQSGIDTFYKLLNSYFLFWLY</sequence>
<dbReference type="RefSeq" id="WP_431768827.1">
    <property type="nucleotide sequence ID" value="NZ_QXXA01000005.1"/>
</dbReference>
<evidence type="ECO:0000259" key="2">
    <source>
        <dbReference type="Pfam" id="PF00589"/>
    </source>
</evidence>
<dbReference type="GO" id="GO:0003677">
    <property type="term" value="F:DNA binding"/>
    <property type="evidence" value="ECO:0007669"/>
    <property type="project" value="InterPro"/>
</dbReference>
<protein>
    <recommendedName>
        <fullName evidence="2">Tyr recombinase domain-containing protein</fullName>
    </recommendedName>
</protein>
<keyword evidence="4" id="KW-1185">Reference proteome</keyword>
<dbReference type="Gene3D" id="1.10.443.10">
    <property type="entry name" value="Intergrase catalytic core"/>
    <property type="match status" value="1"/>
</dbReference>
<gene>
    <name evidence="3" type="ORF">D3Z33_04515</name>
</gene>
<dbReference type="EMBL" id="QXXA01000005">
    <property type="protein sequence ID" value="NBI06122.1"/>
    <property type="molecule type" value="Genomic_DNA"/>
</dbReference>
<name>A0A845QY97_9CLOT</name>
<dbReference type="InterPro" id="IPR013762">
    <property type="entry name" value="Integrase-like_cat_sf"/>
</dbReference>
<dbReference type="Pfam" id="PF00589">
    <property type="entry name" value="Phage_integrase"/>
    <property type="match status" value="1"/>
</dbReference>
<dbReference type="GO" id="GO:0015074">
    <property type="term" value="P:DNA integration"/>
    <property type="evidence" value="ECO:0007669"/>
    <property type="project" value="InterPro"/>
</dbReference>
<evidence type="ECO:0000313" key="3">
    <source>
        <dbReference type="EMBL" id="NBI06122.1"/>
    </source>
</evidence>
<dbReference type="InterPro" id="IPR011010">
    <property type="entry name" value="DNA_brk_join_enz"/>
</dbReference>
<dbReference type="InterPro" id="IPR002104">
    <property type="entry name" value="Integrase_catalytic"/>
</dbReference>
<organism evidence="3 4">
    <name type="scientific">Senegalia massiliensis</name>
    <dbReference type="NCBI Taxonomy" id="1720316"/>
    <lineage>
        <taxon>Bacteria</taxon>
        <taxon>Bacillati</taxon>
        <taxon>Bacillota</taxon>
        <taxon>Clostridia</taxon>
        <taxon>Eubacteriales</taxon>
        <taxon>Clostridiaceae</taxon>
        <taxon>Senegalia</taxon>
    </lineage>
</organism>
<proteinExistence type="predicted"/>
<dbReference type="AlphaFoldDB" id="A0A845QY97"/>
<dbReference type="GO" id="GO:0006310">
    <property type="term" value="P:DNA recombination"/>
    <property type="evidence" value="ECO:0007669"/>
    <property type="project" value="UniProtKB-KW"/>
</dbReference>
<accession>A0A845QY97</accession>
<reference evidence="3 4" key="1">
    <citation type="submission" date="2018-08" db="EMBL/GenBank/DDBJ databases">
        <title>Murine metabolic-syndrome-specific gut microbial biobank.</title>
        <authorList>
            <person name="Liu C."/>
        </authorList>
    </citation>
    <scope>NUCLEOTIDE SEQUENCE [LARGE SCALE GENOMIC DNA]</scope>
    <source>
        <strain evidence="3 4">583</strain>
    </source>
</reference>
<evidence type="ECO:0000256" key="1">
    <source>
        <dbReference type="ARBA" id="ARBA00023172"/>
    </source>
</evidence>
<comment type="caution">
    <text evidence="3">The sequence shown here is derived from an EMBL/GenBank/DDBJ whole genome shotgun (WGS) entry which is preliminary data.</text>
</comment>
<dbReference type="SUPFAM" id="SSF56349">
    <property type="entry name" value="DNA breaking-rejoining enzymes"/>
    <property type="match status" value="1"/>
</dbReference>
<dbReference type="Proteomes" id="UP000467132">
    <property type="component" value="Unassembled WGS sequence"/>
</dbReference>
<feature type="domain" description="Tyr recombinase" evidence="2">
    <location>
        <begin position="2"/>
        <end position="92"/>
    </location>
</feature>
<evidence type="ECO:0000313" key="4">
    <source>
        <dbReference type="Proteomes" id="UP000467132"/>
    </source>
</evidence>
<keyword evidence="1" id="KW-0233">DNA recombination</keyword>